<dbReference type="Proteomes" id="UP001589748">
    <property type="component" value="Unassembled WGS sequence"/>
</dbReference>
<feature type="compositionally biased region" description="Pro residues" evidence="1">
    <location>
        <begin position="96"/>
        <end position="105"/>
    </location>
</feature>
<comment type="caution">
    <text evidence="2">The sequence shown here is derived from an EMBL/GenBank/DDBJ whole genome shotgun (WGS) entry which is preliminary data.</text>
</comment>
<evidence type="ECO:0000313" key="3">
    <source>
        <dbReference type="Proteomes" id="UP001589748"/>
    </source>
</evidence>
<keyword evidence="3" id="KW-1185">Reference proteome</keyword>
<name>A0ABV5LV02_9ACTN</name>
<accession>A0ABV5LV02</accession>
<proteinExistence type="predicted"/>
<dbReference type="EMBL" id="JBHMDM010000007">
    <property type="protein sequence ID" value="MFB9377923.1"/>
    <property type="molecule type" value="Genomic_DNA"/>
</dbReference>
<evidence type="ECO:0000313" key="2">
    <source>
        <dbReference type="EMBL" id="MFB9377923.1"/>
    </source>
</evidence>
<feature type="region of interest" description="Disordered" evidence="1">
    <location>
        <begin position="79"/>
        <end position="105"/>
    </location>
</feature>
<reference evidence="2 3" key="1">
    <citation type="submission" date="2024-09" db="EMBL/GenBank/DDBJ databases">
        <authorList>
            <person name="Sun Q."/>
            <person name="Mori K."/>
        </authorList>
    </citation>
    <scope>NUCLEOTIDE SEQUENCE [LARGE SCALE GENOMIC DNA]</scope>
    <source>
        <strain evidence="2 3">TISTR 1856</strain>
    </source>
</reference>
<gene>
    <name evidence="2" type="ORF">ACFFVI_13205</name>
</gene>
<sequence length="105" mass="11025">MTSSAEPAPGSGEQHVRARTWWEGQDEHVRSRLAGLPDVLPDAIADSLTRAGVQVHPVSLTGAGAGWYWPTGLMAVVHGEDEHPTPPALRRISDPAPDPGPAPPG</sequence>
<organism evidence="2 3">
    <name type="scientific">Kineococcus gynurae</name>
    <dbReference type="NCBI Taxonomy" id="452979"/>
    <lineage>
        <taxon>Bacteria</taxon>
        <taxon>Bacillati</taxon>
        <taxon>Actinomycetota</taxon>
        <taxon>Actinomycetes</taxon>
        <taxon>Kineosporiales</taxon>
        <taxon>Kineosporiaceae</taxon>
        <taxon>Kineococcus</taxon>
    </lineage>
</organism>
<protein>
    <submittedName>
        <fullName evidence="2">Uncharacterized protein</fullName>
    </submittedName>
</protein>
<dbReference type="RefSeq" id="WP_380137676.1">
    <property type="nucleotide sequence ID" value="NZ_JBHLUI010000008.1"/>
</dbReference>
<evidence type="ECO:0000256" key="1">
    <source>
        <dbReference type="SAM" id="MobiDB-lite"/>
    </source>
</evidence>